<dbReference type="AlphaFoldDB" id="A6GGD8"/>
<protein>
    <submittedName>
        <fullName evidence="1">Uncharacterized protein</fullName>
    </submittedName>
</protein>
<reference evidence="1 2" key="1">
    <citation type="submission" date="2007-06" db="EMBL/GenBank/DDBJ databases">
        <authorList>
            <person name="Shimkets L."/>
            <person name="Ferriera S."/>
            <person name="Johnson J."/>
            <person name="Kravitz S."/>
            <person name="Beeson K."/>
            <person name="Sutton G."/>
            <person name="Rogers Y.-H."/>
            <person name="Friedman R."/>
            <person name="Frazier M."/>
            <person name="Venter J.C."/>
        </authorList>
    </citation>
    <scope>NUCLEOTIDE SEQUENCE [LARGE SCALE GENOMIC DNA]</scope>
    <source>
        <strain evidence="1 2">SIR-1</strain>
    </source>
</reference>
<sequence>MQISLEEFVGRSLSAGFCNDDLNSLGAKHSLNFVPGPSGAIRS</sequence>
<gene>
    <name evidence="1" type="ORF">PPSIR1_38936</name>
</gene>
<accession>A6GGD8</accession>
<dbReference type="EMBL" id="ABCS01000105">
    <property type="protein sequence ID" value="EDM75059.1"/>
    <property type="molecule type" value="Genomic_DNA"/>
</dbReference>
<dbReference type="STRING" id="391625.PPSIR1_38936"/>
<proteinExistence type="predicted"/>
<evidence type="ECO:0000313" key="2">
    <source>
        <dbReference type="Proteomes" id="UP000005801"/>
    </source>
</evidence>
<comment type="caution">
    <text evidence="1">The sequence shown here is derived from an EMBL/GenBank/DDBJ whole genome shotgun (WGS) entry which is preliminary data.</text>
</comment>
<keyword evidence="2" id="KW-1185">Reference proteome</keyword>
<dbReference type="Proteomes" id="UP000005801">
    <property type="component" value="Unassembled WGS sequence"/>
</dbReference>
<evidence type="ECO:0000313" key="1">
    <source>
        <dbReference type="EMBL" id="EDM75059.1"/>
    </source>
</evidence>
<name>A6GGD8_9BACT</name>
<organism evidence="1 2">
    <name type="scientific">Plesiocystis pacifica SIR-1</name>
    <dbReference type="NCBI Taxonomy" id="391625"/>
    <lineage>
        <taxon>Bacteria</taxon>
        <taxon>Pseudomonadati</taxon>
        <taxon>Myxococcota</taxon>
        <taxon>Polyangia</taxon>
        <taxon>Nannocystales</taxon>
        <taxon>Nannocystaceae</taxon>
        <taxon>Plesiocystis</taxon>
    </lineage>
</organism>